<keyword evidence="6" id="KW-0560">Oxidoreductase</keyword>
<evidence type="ECO:0000256" key="5">
    <source>
        <dbReference type="SAM" id="Phobius"/>
    </source>
</evidence>
<protein>
    <submittedName>
        <fullName evidence="6">NADH-quinone oxidoreductase subunit K</fullName>
        <ecNumber evidence="6">1.6.5.9</ecNumber>
    </submittedName>
</protein>
<evidence type="ECO:0000256" key="4">
    <source>
        <dbReference type="ARBA" id="ARBA00023136"/>
    </source>
</evidence>
<keyword evidence="2 5" id="KW-0812">Transmembrane</keyword>
<evidence type="ECO:0000313" key="7">
    <source>
        <dbReference type="Proteomes" id="UP001597045"/>
    </source>
</evidence>
<dbReference type="InterPro" id="IPR039428">
    <property type="entry name" value="NUOK/Mnh_C1-like"/>
</dbReference>
<organism evidence="6 7">
    <name type="scientific">Kibdelosporangium lantanae</name>
    <dbReference type="NCBI Taxonomy" id="1497396"/>
    <lineage>
        <taxon>Bacteria</taxon>
        <taxon>Bacillati</taxon>
        <taxon>Actinomycetota</taxon>
        <taxon>Actinomycetes</taxon>
        <taxon>Pseudonocardiales</taxon>
        <taxon>Pseudonocardiaceae</taxon>
        <taxon>Kibdelosporangium</taxon>
    </lineage>
</organism>
<reference evidence="7" key="1">
    <citation type="journal article" date="2019" name="Int. J. Syst. Evol. Microbiol.">
        <title>The Global Catalogue of Microorganisms (GCM) 10K type strain sequencing project: providing services to taxonomists for standard genome sequencing and annotation.</title>
        <authorList>
            <consortium name="The Broad Institute Genomics Platform"/>
            <consortium name="The Broad Institute Genome Sequencing Center for Infectious Disease"/>
            <person name="Wu L."/>
            <person name="Ma J."/>
        </authorList>
    </citation>
    <scope>NUCLEOTIDE SEQUENCE [LARGE SCALE GENOMIC DNA]</scope>
    <source>
        <strain evidence="7">JCM 31486</strain>
    </source>
</reference>
<dbReference type="Gene3D" id="1.10.287.3510">
    <property type="match status" value="1"/>
</dbReference>
<comment type="subcellular location">
    <subcellularLocation>
        <location evidence="1">Membrane</location>
        <topology evidence="1">Multi-pass membrane protein</topology>
    </subcellularLocation>
</comment>
<feature type="non-terminal residue" evidence="6">
    <location>
        <position position="1"/>
    </location>
</feature>
<evidence type="ECO:0000256" key="1">
    <source>
        <dbReference type="ARBA" id="ARBA00004141"/>
    </source>
</evidence>
<dbReference type="GO" id="GO:0050136">
    <property type="term" value="F:NADH dehydrogenase (quinone) (non-electrogenic) activity"/>
    <property type="evidence" value="ECO:0007669"/>
    <property type="project" value="UniProtKB-EC"/>
</dbReference>
<evidence type="ECO:0000313" key="6">
    <source>
        <dbReference type="EMBL" id="MFD1049976.1"/>
    </source>
</evidence>
<proteinExistence type="predicted"/>
<dbReference type="EC" id="1.6.5.9" evidence="6"/>
<keyword evidence="7" id="KW-1185">Reference proteome</keyword>
<comment type="caution">
    <text evidence="6">The sequence shown here is derived from an EMBL/GenBank/DDBJ whole genome shotgun (WGS) entry which is preliminary data.</text>
</comment>
<name>A0ABW3MHU2_9PSEU</name>
<dbReference type="EMBL" id="JBHTIS010002519">
    <property type="protein sequence ID" value="MFD1049976.1"/>
    <property type="molecule type" value="Genomic_DNA"/>
</dbReference>
<dbReference type="Proteomes" id="UP001597045">
    <property type="component" value="Unassembled WGS sequence"/>
</dbReference>
<evidence type="ECO:0000256" key="3">
    <source>
        <dbReference type="ARBA" id="ARBA00022989"/>
    </source>
</evidence>
<keyword evidence="3 5" id="KW-1133">Transmembrane helix</keyword>
<dbReference type="Pfam" id="PF00420">
    <property type="entry name" value="Oxidored_q2"/>
    <property type="match status" value="1"/>
</dbReference>
<accession>A0ABW3MHU2</accession>
<keyword evidence="4 5" id="KW-0472">Membrane</keyword>
<sequence length="68" mass="7148">TALGAALLVAAYHQGADSTDPQVGLVVAIAVAVVVMAVSLALAIREYRSRRSCSVDENLSHRTVISRQ</sequence>
<feature type="transmembrane region" description="Helical" evidence="5">
    <location>
        <begin position="25"/>
        <end position="44"/>
    </location>
</feature>
<gene>
    <name evidence="6" type="ORF">ACFQ1S_32800</name>
</gene>
<evidence type="ECO:0000256" key="2">
    <source>
        <dbReference type="ARBA" id="ARBA00022692"/>
    </source>
</evidence>